<evidence type="ECO:0000313" key="1">
    <source>
        <dbReference type="EMBL" id="AGH26754.1"/>
    </source>
</evidence>
<evidence type="ECO:0000313" key="8">
    <source>
        <dbReference type="Proteomes" id="UP000240287"/>
    </source>
</evidence>
<dbReference type="Proteomes" id="UP000203521">
    <property type="component" value="Segment"/>
</dbReference>
<name>M4QEQ6_9CAUD</name>
<evidence type="ECO:0000313" key="6">
    <source>
        <dbReference type="EMBL" id="AOV58335.1"/>
    </source>
</evidence>
<reference evidence="1 7" key="1">
    <citation type="submission" date="2010-11" db="EMBL/GenBank/DDBJ databases">
        <title>The Genome Sequence of Synechococcus phage S-CAM1 0208SB26.</title>
        <authorList>
            <consortium name="The Broad Institute Genome Sequencing Platform"/>
            <person name="Henn M.R."/>
            <person name="Martiny J."/>
            <person name="Weihe C."/>
            <person name="Levin J."/>
            <person name="Malboeuf C."/>
            <person name="Casali M."/>
            <person name="Russ C."/>
            <person name="Lennon N."/>
            <person name="Chapman S.B."/>
            <person name="Erlich R."/>
            <person name="Young S.K."/>
            <person name="Yandava C."/>
            <person name="Zeng Q."/>
            <person name="Alvarado L."/>
            <person name="Anderson S."/>
            <person name="Berlin A."/>
            <person name="Chen Z."/>
            <person name="Freedman E."/>
            <person name="Gellesch M."/>
            <person name="Goldberg J."/>
            <person name="Green L."/>
            <person name="Griggs A."/>
            <person name="Gujja S."/>
            <person name="Heilman E.R."/>
            <person name="Heiman D."/>
            <person name="Hollinger A."/>
            <person name="Howarth C."/>
            <person name="Larson L."/>
            <person name="Mehta T."/>
            <person name="Pearson M."/>
            <person name="Roberts A."/>
            <person name="Ryan E."/>
            <person name="Saif S."/>
            <person name="Shea T."/>
            <person name="Shenoy N."/>
            <person name="Sisk P."/>
            <person name="Stolte C."/>
            <person name="Sykes S."/>
            <person name="White J."/>
            <person name="Haas B."/>
            <person name="Nusbaum C."/>
            <person name="Birren B."/>
        </authorList>
    </citation>
    <scope>NUCLEOTIDE SEQUENCE [LARGE SCALE GENOMIC DNA]</scope>
    <source>
        <strain evidence="1 7">S-CAM1</strain>
    </source>
</reference>
<dbReference type="EMBL" id="KU686196">
    <property type="protein sequence ID" value="AOV58335.1"/>
    <property type="molecule type" value="Genomic_DNA"/>
</dbReference>
<reference evidence="8 9" key="2">
    <citation type="journal article" date="2016" name="Virology">
        <title>The genomic content and context of auxiliary metabolic genes in marine cyanomyoviruses.</title>
        <authorList>
            <person name="Crummett L.T."/>
            <person name="Puxty R.J."/>
            <person name="Weihe C."/>
            <person name="Marston M.F."/>
            <person name="Martiny J.B."/>
        </authorList>
    </citation>
    <scope>NUCLEOTIDE SEQUENCE [LARGE SCALE GENOMIC DNA]</scope>
    <source>
        <strain evidence="2">0309SB33</strain>
        <strain evidence="3">0310NB17</strain>
        <strain evidence="4">0809CC03</strain>
        <strain evidence="5">0810SB17</strain>
        <strain evidence="6">0910CC29</strain>
    </source>
</reference>
<gene>
    <name evidence="4" type="ORF">C030809_080</name>
    <name evidence="6" type="ORF">C290910_080</name>
    <name evidence="3" type="ORF">N170310_080</name>
    <name evidence="2" type="ORF">N330309_080</name>
    <name evidence="5" type="ORF">S170810_080</name>
    <name evidence="1" type="ORF">SXBG_00017</name>
</gene>
<dbReference type="Proteomes" id="UP000241265">
    <property type="component" value="Genome"/>
</dbReference>
<sequence length="289" mass="31331">MAILIPAGQSFTNVGGMWKMLPAPGIFVLPDMRREGQEINIYETAGVVNVTAQANLVCPGGTPGPSQPSPELITGISVSINPPGVVVLKGGVPTIAEMRDGSDAVSLGSISVAPGVTTLVLPLPIIGNYTEKWLYDGEAGFIESYKGLEVPTAQDNVRSSSYISGQGRVKPISQKMRTEPLIARKIPGGGVRNYAYQNSVGRELYGPIGHDLAQQNSNYMWSYRPSLIQTLRYHYLITVTSTCPPYTWTFPAYVDVDNNWRHHKSRTLNRLKRQRTATEGNVGTTGGNP</sequence>
<dbReference type="Proteomes" id="UP000240287">
    <property type="component" value="Genome"/>
</dbReference>
<evidence type="ECO:0000313" key="5">
    <source>
        <dbReference type="EMBL" id="AOV58085.1"/>
    </source>
</evidence>
<dbReference type="Proteomes" id="UP000241591">
    <property type="component" value="Segment"/>
</dbReference>
<dbReference type="EMBL" id="KU686192">
    <property type="protein sequence ID" value="AOV57335.1"/>
    <property type="molecule type" value="Genomic_DNA"/>
</dbReference>
<dbReference type="EMBL" id="KU686193">
    <property type="protein sequence ID" value="AOV57585.1"/>
    <property type="molecule type" value="Genomic_DNA"/>
</dbReference>
<dbReference type="EMBL" id="KU686194">
    <property type="protein sequence ID" value="AOV57835.1"/>
    <property type="molecule type" value="Genomic_DNA"/>
</dbReference>
<dbReference type="EMBL" id="HQ634177">
    <property type="protein sequence ID" value="AGH26754.1"/>
    <property type="molecule type" value="Genomic_DNA"/>
</dbReference>
<dbReference type="EMBL" id="KU686195">
    <property type="protein sequence ID" value="AOV58085.1"/>
    <property type="molecule type" value="Genomic_DNA"/>
</dbReference>
<protein>
    <submittedName>
        <fullName evidence="1">Uncharacterized protein</fullName>
    </submittedName>
</protein>
<dbReference type="RefSeq" id="YP_007672932.1">
    <property type="nucleotide sequence ID" value="NC_020837.1"/>
</dbReference>
<dbReference type="KEGG" id="vg:15009430"/>
<evidence type="ECO:0000313" key="9">
    <source>
        <dbReference type="Proteomes" id="UP000241265"/>
    </source>
</evidence>
<dbReference type="GeneID" id="15009430"/>
<evidence type="ECO:0000313" key="2">
    <source>
        <dbReference type="EMBL" id="AOV57335.1"/>
    </source>
</evidence>
<proteinExistence type="predicted"/>
<evidence type="ECO:0000313" key="3">
    <source>
        <dbReference type="EMBL" id="AOV57585.1"/>
    </source>
</evidence>
<evidence type="ECO:0000313" key="7">
    <source>
        <dbReference type="Proteomes" id="UP000203521"/>
    </source>
</evidence>
<keyword evidence="7" id="KW-1185">Reference proteome</keyword>
<dbReference type="Proteomes" id="UP000241494">
    <property type="component" value="Segment"/>
</dbReference>
<accession>M4QEQ6</accession>
<dbReference type="Proteomes" id="UP000241610">
    <property type="component" value="Segment"/>
</dbReference>
<evidence type="ECO:0000313" key="4">
    <source>
        <dbReference type="EMBL" id="AOV57835.1"/>
    </source>
</evidence>
<organism evidence="1 7">
    <name type="scientific">Synechococcus phage S-CAM1</name>
    <dbReference type="NCBI Taxonomy" id="754037"/>
    <lineage>
        <taxon>Viruses</taxon>
        <taxon>Duplodnaviria</taxon>
        <taxon>Heunggongvirae</taxon>
        <taxon>Uroviricota</taxon>
        <taxon>Caudoviricetes</taxon>
        <taxon>Pantevenvirales</taxon>
        <taxon>Kyanoviridae</taxon>
        <taxon>Anaposvirus</taxon>
        <taxon>Anaposvirus socalone</taxon>
    </lineage>
</organism>
<dbReference type="OrthoDB" id="32930at10239"/>